<comment type="caution">
    <text evidence="4">The sequence shown here is derived from an EMBL/GenBank/DDBJ whole genome shotgun (WGS) entry which is preliminary data.</text>
</comment>
<dbReference type="HOGENOM" id="CLU_013985_19_3_11"/>
<dbReference type="eggNOG" id="COG0456">
    <property type="taxonomic scope" value="Bacteria"/>
</dbReference>
<name>N0DZL5_9MICO</name>
<evidence type="ECO:0000259" key="3">
    <source>
        <dbReference type="PROSITE" id="PS51186"/>
    </source>
</evidence>
<dbReference type="PANTHER" id="PTHR43877">
    <property type="entry name" value="AMINOALKYLPHOSPHONATE N-ACETYLTRANSFERASE-RELATED-RELATED"/>
    <property type="match status" value="1"/>
</dbReference>
<evidence type="ECO:0000256" key="2">
    <source>
        <dbReference type="ARBA" id="ARBA00023315"/>
    </source>
</evidence>
<dbReference type="AlphaFoldDB" id="N0DZL5"/>
<dbReference type="SUPFAM" id="SSF55729">
    <property type="entry name" value="Acyl-CoA N-acyltransferases (Nat)"/>
    <property type="match status" value="1"/>
</dbReference>
<dbReference type="STRING" id="1193181.BN10_1210007"/>
<accession>N0DZL5</accession>
<feature type="domain" description="N-acetyltransferase" evidence="3">
    <location>
        <begin position="19"/>
        <end position="180"/>
    </location>
</feature>
<evidence type="ECO:0000256" key="1">
    <source>
        <dbReference type="ARBA" id="ARBA00022679"/>
    </source>
</evidence>
<dbReference type="Pfam" id="PF00583">
    <property type="entry name" value="Acetyltransf_1"/>
    <property type="match status" value="1"/>
</dbReference>
<dbReference type="EMBL" id="CAIZ01000026">
    <property type="protein sequence ID" value="CCH68866.1"/>
    <property type="molecule type" value="Genomic_DNA"/>
</dbReference>
<dbReference type="GO" id="GO:0016747">
    <property type="term" value="F:acyltransferase activity, transferring groups other than amino-acyl groups"/>
    <property type="evidence" value="ECO:0007669"/>
    <property type="project" value="InterPro"/>
</dbReference>
<evidence type="ECO:0000313" key="5">
    <source>
        <dbReference type="Proteomes" id="UP000013167"/>
    </source>
</evidence>
<organism evidence="4 5">
    <name type="scientific">Phycicoccus elongatus Lp2</name>
    <dbReference type="NCBI Taxonomy" id="1193181"/>
    <lineage>
        <taxon>Bacteria</taxon>
        <taxon>Bacillati</taxon>
        <taxon>Actinomycetota</taxon>
        <taxon>Actinomycetes</taxon>
        <taxon>Micrococcales</taxon>
        <taxon>Intrasporangiaceae</taxon>
        <taxon>Phycicoccus</taxon>
    </lineage>
</organism>
<dbReference type="Proteomes" id="UP000013167">
    <property type="component" value="Unassembled WGS sequence"/>
</dbReference>
<dbReference type="InterPro" id="IPR050832">
    <property type="entry name" value="Bact_Acetyltransf"/>
</dbReference>
<dbReference type="PANTHER" id="PTHR43877:SF1">
    <property type="entry name" value="ACETYLTRANSFERASE"/>
    <property type="match status" value="1"/>
</dbReference>
<keyword evidence="1" id="KW-0808">Transferase</keyword>
<evidence type="ECO:0000313" key="4">
    <source>
        <dbReference type="EMBL" id="CCH68866.1"/>
    </source>
</evidence>
<protein>
    <recommendedName>
        <fullName evidence="3">N-acetyltransferase domain-containing protein</fullName>
    </recommendedName>
</protein>
<sequence>MANPDTGSPAWQGMAMSEISVRALGEGDWELYRSVRLRALEESPDAFVASHDTEADQSEQFWTERMKRSQRLLAEVDGEAAGIASVGAVADRDDAAQIFGLWVDPALRGSGVATALVKAGVKAAAGQGKSHVVYWVGTDNGRAVAFASGFGFRPTSDRRPMRVVSEDDGEEEIAMDLPISDRIGNAPR</sequence>
<dbReference type="InterPro" id="IPR000182">
    <property type="entry name" value="GNAT_dom"/>
</dbReference>
<dbReference type="PROSITE" id="PS51186">
    <property type="entry name" value="GNAT"/>
    <property type="match status" value="1"/>
</dbReference>
<gene>
    <name evidence="4" type="ORF">BN10_1210007</name>
</gene>
<dbReference type="Gene3D" id="3.40.630.30">
    <property type="match status" value="1"/>
</dbReference>
<reference evidence="4 5" key="1">
    <citation type="journal article" date="2013" name="ISME J.">
        <title>A metabolic model for members of the genus Tetrasphaera involved in enhanced biological phosphorus removal.</title>
        <authorList>
            <person name="Kristiansen R."/>
            <person name="Nguyen H.T.T."/>
            <person name="Saunders A.M."/>
            <person name="Nielsen J.L."/>
            <person name="Wimmer R."/>
            <person name="Le V.Q."/>
            <person name="McIlroy S.J."/>
            <person name="Petrovski S."/>
            <person name="Seviour R.J."/>
            <person name="Calteau A."/>
            <person name="Nielsen K.L."/>
            <person name="Nielsen P.H."/>
        </authorList>
    </citation>
    <scope>NUCLEOTIDE SEQUENCE [LARGE SCALE GENOMIC DNA]</scope>
    <source>
        <strain evidence="4 5">Lp2</strain>
    </source>
</reference>
<dbReference type="InterPro" id="IPR016181">
    <property type="entry name" value="Acyl_CoA_acyltransferase"/>
</dbReference>
<dbReference type="CDD" id="cd04301">
    <property type="entry name" value="NAT_SF"/>
    <property type="match status" value="1"/>
</dbReference>
<keyword evidence="2" id="KW-0012">Acyltransferase</keyword>
<proteinExistence type="predicted"/>
<keyword evidence="5" id="KW-1185">Reference proteome</keyword>